<reference evidence="6" key="1">
    <citation type="submission" date="2015-02" db="EMBL/GenBank/DDBJ databases">
        <title>Genome sequencing for Strongylocentrotus purpuratus.</title>
        <authorList>
            <person name="Murali S."/>
            <person name="Liu Y."/>
            <person name="Vee V."/>
            <person name="English A."/>
            <person name="Wang M."/>
            <person name="Skinner E."/>
            <person name="Han Y."/>
            <person name="Muzny D.M."/>
            <person name="Worley K.C."/>
            <person name="Gibbs R.A."/>
        </authorList>
    </citation>
    <scope>NUCLEOTIDE SEQUENCE</scope>
</reference>
<dbReference type="AlphaFoldDB" id="A0A7M7G0Y1"/>
<dbReference type="InterPro" id="IPR019814">
    <property type="entry name" value="Translation_initiation_fac_3_N"/>
</dbReference>
<dbReference type="InterPro" id="IPR036787">
    <property type="entry name" value="T_IF-3_N_sf"/>
</dbReference>
<comment type="similarity">
    <text evidence="1">Belongs to the IF-3 family.</text>
</comment>
<dbReference type="FunCoup" id="A0A7M7G0Y1">
    <property type="interactions" value="49"/>
</dbReference>
<organism evidence="5 6">
    <name type="scientific">Strongylocentrotus purpuratus</name>
    <name type="common">Purple sea urchin</name>
    <dbReference type="NCBI Taxonomy" id="7668"/>
    <lineage>
        <taxon>Eukaryota</taxon>
        <taxon>Metazoa</taxon>
        <taxon>Echinodermata</taxon>
        <taxon>Eleutherozoa</taxon>
        <taxon>Echinozoa</taxon>
        <taxon>Echinoidea</taxon>
        <taxon>Euechinoidea</taxon>
        <taxon>Echinacea</taxon>
        <taxon>Camarodonta</taxon>
        <taxon>Echinidea</taxon>
        <taxon>Strongylocentrotidae</taxon>
        <taxon>Strongylocentrotus</taxon>
    </lineage>
</organism>
<keyword evidence="2" id="KW-0396">Initiation factor</keyword>
<dbReference type="InterPro" id="IPR001288">
    <property type="entry name" value="Translation_initiation_fac_3"/>
</dbReference>
<dbReference type="GO" id="GO:0032790">
    <property type="term" value="P:ribosome disassembly"/>
    <property type="evidence" value="ECO:0000318"/>
    <property type="project" value="GO_Central"/>
</dbReference>
<dbReference type="NCBIfam" id="TIGR00168">
    <property type="entry name" value="infC"/>
    <property type="match status" value="1"/>
</dbReference>
<dbReference type="FunFam" id="3.30.110.10:FF:000006">
    <property type="entry name" value="Probable translation initiation factor, mitochondrial"/>
    <property type="match status" value="1"/>
</dbReference>
<dbReference type="Gene3D" id="3.30.110.10">
    <property type="entry name" value="Translation initiation factor 3 (IF-3), C-terminal domain"/>
    <property type="match status" value="1"/>
</dbReference>
<dbReference type="PANTHER" id="PTHR10938">
    <property type="entry name" value="TRANSLATION INITIATION FACTOR IF-3"/>
    <property type="match status" value="1"/>
</dbReference>
<dbReference type="InterPro" id="IPR036788">
    <property type="entry name" value="T_IF-3_C_sf"/>
</dbReference>
<dbReference type="Pfam" id="PF05198">
    <property type="entry name" value="IF3_N"/>
    <property type="match status" value="1"/>
</dbReference>
<dbReference type="GO" id="GO:0005739">
    <property type="term" value="C:mitochondrion"/>
    <property type="evidence" value="ECO:0000318"/>
    <property type="project" value="GO_Central"/>
</dbReference>
<dbReference type="OrthoDB" id="21573at2759"/>
<dbReference type="EnsemblMetazoa" id="XM_001197675">
    <property type="protein sequence ID" value="XP_001197675"/>
    <property type="gene ID" value="LOC757221"/>
</dbReference>
<reference evidence="5" key="2">
    <citation type="submission" date="2021-01" db="UniProtKB">
        <authorList>
            <consortium name="EnsemblMetazoa"/>
        </authorList>
    </citation>
    <scope>IDENTIFICATION</scope>
</reference>
<protein>
    <recommendedName>
        <fullName evidence="4">Translation initiation factor 3 N-terminal domain-containing protein</fullName>
    </recommendedName>
</protein>
<sequence length="317" mass="36088">MALPAFRGLRKTPKLMLNLSQMWPYKSLTAKVSGTSLTNIHRWKHHSNLPLNLRSKSSIECLHCTSYLKLITINTRFLNTKHKSLNQKETKSSELEVAHIQKELEAENRLSKKQKRAASDPKNSMINVGRFVADKILELIDENGTSLGSVNRNQAIALSQQKKLKLVLLKPHAKPWPIYKLMTGQELHEEQVKRNEKAKKKTSPTQLKEIKASWNIGQHDIDVRQRQLQNWFSDKNANIHARVTVTGGKGTETVLQEKQMAVVNQLMHGLEDRLTLNGPPQMVGKNLNNLRVTIRTMSAKETALYKKSLAEKVPHKP</sequence>
<dbReference type="SUPFAM" id="SSF55200">
    <property type="entry name" value="Translation initiation factor IF3, C-terminal domain"/>
    <property type="match status" value="1"/>
</dbReference>
<evidence type="ECO:0000313" key="6">
    <source>
        <dbReference type="Proteomes" id="UP000007110"/>
    </source>
</evidence>
<dbReference type="GeneID" id="757221"/>
<name>A0A7M7G0Y1_STRPU</name>
<accession>A0A7M7G0Y1</accession>
<dbReference type="GO" id="GO:0070124">
    <property type="term" value="P:mitochondrial translational initiation"/>
    <property type="evidence" value="ECO:0000318"/>
    <property type="project" value="GO_Central"/>
</dbReference>
<dbReference type="InParanoid" id="A0A7M7G0Y1"/>
<evidence type="ECO:0000313" key="5">
    <source>
        <dbReference type="EnsemblMetazoa" id="XP_001197675"/>
    </source>
</evidence>
<dbReference type="KEGG" id="spu:757221"/>
<evidence type="ECO:0000259" key="4">
    <source>
        <dbReference type="Pfam" id="PF05198"/>
    </source>
</evidence>
<dbReference type="Gene3D" id="3.10.20.80">
    <property type="entry name" value="Translation initiation factor 3 (IF-3), N-terminal domain"/>
    <property type="match status" value="1"/>
</dbReference>
<dbReference type="Proteomes" id="UP000007110">
    <property type="component" value="Unassembled WGS sequence"/>
</dbReference>
<keyword evidence="6" id="KW-1185">Reference proteome</keyword>
<dbReference type="RefSeq" id="XP_001197675.2">
    <property type="nucleotide sequence ID" value="XM_001197675.4"/>
</dbReference>
<dbReference type="SUPFAM" id="SSF54364">
    <property type="entry name" value="Translation initiation factor IF3, N-terminal domain"/>
    <property type="match status" value="1"/>
</dbReference>
<evidence type="ECO:0000256" key="2">
    <source>
        <dbReference type="ARBA" id="ARBA00022540"/>
    </source>
</evidence>
<dbReference type="GO" id="GO:0003743">
    <property type="term" value="F:translation initiation factor activity"/>
    <property type="evidence" value="ECO:0000318"/>
    <property type="project" value="GO_Central"/>
</dbReference>
<evidence type="ECO:0000256" key="1">
    <source>
        <dbReference type="ARBA" id="ARBA00005439"/>
    </source>
</evidence>
<keyword evidence="3" id="KW-0648">Protein biosynthesis</keyword>
<dbReference type="OMA" id="KASWNIG"/>
<feature type="domain" description="Translation initiation factor 3 N-terminal" evidence="4">
    <location>
        <begin position="133"/>
        <end position="196"/>
    </location>
</feature>
<evidence type="ECO:0000256" key="3">
    <source>
        <dbReference type="ARBA" id="ARBA00022917"/>
    </source>
</evidence>
<dbReference type="PANTHER" id="PTHR10938:SF0">
    <property type="entry name" value="TRANSLATION INITIATION FACTOR IF-3, MITOCHONDRIAL"/>
    <property type="match status" value="1"/>
</dbReference>
<dbReference type="GO" id="GO:0043022">
    <property type="term" value="F:ribosome binding"/>
    <property type="evidence" value="ECO:0000318"/>
    <property type="project" value="GO_Central"/>
</dbReference>
<proteinExistence type="inferred from homology"/>